<dbReference type="RefSeq" id="WP_087649179.1">
    <property type="nucleotide sequence ID" value="NZ_FCON02000163.1"/>
</dbReference>
<protein>
    <submittedName>
        <fullName evidence="2">DNA-binding protein</fullName>
    </submittedName>
</protein>
<reference evidence="2" key="1">
    <citation type="submission" date="2016-01" db="EMBL/GenBank/DDBJ databases">
        <authorList>
            <person name="Peeters C."/>
        </authorList>
    </citation>
    <scope>NUCLEOTIDE SEQUENCE [LARGE SCALE GENOMIC DNA]</scope>
    <source>
        <strain evidence="2">LMG 22940</strain>
    </source>
</reference>
<name>A0A158KVX6_9BURK</name>
<organism evidence="2 3">
    <name type="scientific">Caballeronia choica</name>
    <dbReference type="NCBI Taxonomy" id="326476"/>
    <lineage>
        <taxon>Bacteria</taxon>
        <taxon>Pseudomonadati</taxon>
        <taxon>Pseudomonadota</taxon>
        <taxon>Betaproteobacteria</taxon>
        <taxon>Burkholderiales</taxon>
        <taxon>Burkholderiaceae</taxon>
        <taxon>Caballeronia</taxon>
    </lineage>
</organism>
<dbReference type="Pfam" id="PF05344">
    <property type="entry name" value="DUF746"/>
    <property type="match status" value="1"/>
</dbReference>
<comment type="caution">
    <text evidence="2">The sequence shown here is derived from an EMBL/GenBank/DDBJ whole genome shotgun (WGS) entry which is preliminary data.</text>
</comment>
<dbReference type="EMBL" id="FCON02000163">
    <property type="protein sequence ID" value="SAL84571.1"/>
    <property type="molecule type" value="Genomic_DNA"/>
</dbReference>
<gene>
    <name evidence="2" type="ORF">AWB68_07356</name>
</gene>
<sequence length="129" mass="14506">MEFLLGEISDAYSADTVPPLCPHCGAGDTRCASVSRERAPPPTNLPLPTLRESFTRLTCTPMAHMRRKDLLHGLGPLLSQRRPLAEVAEELGVSRQSLSRRVQRFREWLLILDPSGQYERRVRLGVEEA</sequence>
<accession>A0A158KVX6</accession>
<proteinExistence type="predicted"/>
<dbReference type="AlphaFoldDB" id="A0A158KVX6"/>
<keyword evidence="3" id="KW-1185">Reference proteome</keyword>
<dbReference type="OrthoDB" id="8964415at2"/>
<dbReference type="GO" id="GO:0003677">
    <property type="term" value="F:DNA binding"/>
    <property type="evidence" value="ECO:0007669"/>
    <property type="project" value="UniProtKB-KW"/>
</dbReference>
<evidence type="ECO:0000259" key="1">
    <source>
        <dbReference type="Pfam" id="PF05344"/>
    </source>
</evidence>
<dbReference type="Proteomes" id="UP000054770">
    <property type="component" value="Unassembled WGS sequence"/>
</dbReference>
<dbReference type="InterPro" id="IPR008008">
    <property type="entry name" value="DUF746"/>
</dbReference>
<evidence type="ECO:0000313" key="2">
    <source>
        <dbReference type="EMBL" id="SAL84571.1"/>
    </source>
</evidence>
<keyword evidence="2" id="KW-0238">DNA-binding</keyword>
<feature type="domain" description="DUF746" evidence="1">
    <location>
        <begin position="77"/>
        <end position="128"/>
    </location>
</feature>
<evidence type="ECO:0000313" key="3">
    <source>
        <dbReference type="Proteomes" id="UP000054770"/>
    </source>
</evidence>